<sequence>MQRSATTPTPPAAPFSFSSLFGGGGNPKNQQQPHDPNRIQDQNLPENIPLSPTQTITQAQRPTSSGKDAKDTSPRQQKTLLKDRKPSSGRKSSFGFLSSSPSKSRRRASSAASNTAPPAAADGGGVPVPALPSLAHRPSAAQLLPTEDAVPPLPEPSPRTTTANSESLSRMLSRGAVTPVSGYPVSGPVGGGGGGSLLSGANSGQQSELALVHQHIQETANKRISTLDYLRKAHEGRIYWFNTLLFDKPDLQRMPYFDARKLGRRATNYLLLGISLPAVIDLNSSHPIEFLRSLNTLLAEFDAFQQIHTETGVAATSLTRTRIPQMFRRAAAPVSKGRRSSSAAGRDGDVGIGYSLEQVDSNSTVTGGNGGGGGANGVVGAGPPSAMGGPGATVGGSASADAAPAGIMAFGASEVDLLPGEEYTYLLTPTLPFDPDFFETFATLCDALIDTYTRLLNLVASPRDCGGSVAELFTKADSKIRKLFIQSVLREFEDTGRAGVKGEVASIGRVVLSGLM</sequence>
<accession>A0AAN6VB18</accession>
<feature type="compositionally biased region" description="Low complexity" evidence="1">
    <location>
        <begin position="109"/>
        <end position="132"/>
    </location>
</feature>
<dbReference type="EMBL" id="MU853554">
    <property type="protein sequence ID" value="KAK4148015.1"/>
    <property type="molecule type" value="Genomic_DNA"/>
</dbReference>
<reference evidence="2" key="1">
    <citation type="journal article" date="2023" name="Mol. Phylogenet. Evol.">
        <title>Genome-scale phylogeny and comparative genomics of the fungal order Sordariales.</title>
        <authorList>
            <person name="Hensen N."/>
            <person name="Bonometti L."/>
            <person name="Westerberg I."/>
            <person name="Brannstrom I.O."/>
            <person name="Guillou S."/>
            <person name="Cros-Aarteil S."/>
            <person name="Calhoun S."/>
            <person name="Haridas S."/>
            <person name="Kuo A."/>
            <person name="Mondo S."/>
            <person name="Pangilinan J."/>
            <person name="Riley R."/>
            <person name="LaButti K."/>
            <person name="Andreopoulos B."/>
            <person name="Lipzen A."/>
            <person name="Chen C."/>
            <person name="Yan M."/>
            <person name="Daum C."/>
            <person name="Ng V."/>
            <person name="Clum A."/>
            <person name="Steindorff A."/>
            <person name="Ohm R.A."/>
            <person name="Martin F."/>
            <person name="Silar P."/>
            <person name="Natvig D.O."/>
            <person name="Lalanne C."/>
            <person name="Gautier V."/>
            <person name="Ament-Velasquez S.L."/>
            <person name="Kruys A."/>
            <person name="Hutchinson M.I."/>
            <person name="Powell A.J."/>
            <person name="Barry K."/>
            <person name="Miller A.N."/>
            <person name="Grigoriev I.V."/>
            <person name="Debuchy R."/>
            <person name="Gladieux P."/>
            <person name="Hiltunen Thoren M."/>
            <person name="Johannesson H."/>
        </authorList>
    </citation>
    <scope>NUCLEOTIDE SEQUENCE</scope>
    <source>
        <strain evidence="2">CBS 141.50</strain>
    </source>
</reference>
<evidence type="ECO:0000313" key="2">
    <source>
        <dbReference type="EMBL" id="KAK4148015.1"/>
    </source>
</evidence>
<proteinExistence type="predicted"/>
<feature type="compositionally biased region" description="Gly residues" evidence="1">
    <location>
        <begin position="367"/>
        <end position="380"/>
    </location>
</feature>
<dbReference type="RefSeq" id="XP_062641386.1">
    <property type="nucleotide sequence ID" value="XM_062778821.1"/>
</dbReference>
<dbReference type="PANTHER" id="PTHR37332:SF1">
    <property type="entry name" value="ELMO DOMAIN-CONTAINING PROTEIN"/>
    <property type="match status" value="1"/>
</dbReference>
<feature type="compositionally biased region" description="Low complexity" evidence="1">
    <location>
        <begin position="89"/>
        <end position="102"/>
    </location>
</feature>
<dbReference type="GeneID" id="87815434"/>
<name>A0AAN6VB18_9PEZI</name>
<feature type="compositionally biased region" description="Polar residues" evidence="1">
    <location>
        <begin position="27"/>
        <end position="66"/>
    </location>
</feature>
<feature type="region of interest" description="Disordered" evidence="1">
    <location>
        <begin position="146"/>
        <end position="172"/>
    </location>
</feature>
<evidence type="ECO:0000313" key="3">
    <source>
        <dbReference type="Proteomes" id="UP001302676"/>
    </source>
</evidence>
<feature type="compositionally biased region" description="Polar residues" evidence="1">
    <location>
        <begin position="158"/>
        <end position="170"/>
    </location>
</feature>
<keyword evidence="3" id="KW-1185">Reference proteome</keyword>
<organism evidence="2 3">
    <name type="scientific">Dichotomopilus funicola</name>
    <dbReference type="NCBI Taxonomy" id="1934379"/>
    <lineage>
        <taxon>Eukaryota</taxon>
        <taxon>Fungi</taxon>
        <taxon>Dikarya</taxon>
        <taxon>Ascomycota</taxon>
        <taxon>Pezizomycotina</taxon>
        <taxon>Sordariomycetes</taxon>
        <taxon>Sordariomycetidae</taxon>
        <taxon>Sordariales</taxon>
        <taxon>Chaetomiaceae</taxon>
        <taxon>Dichotomopilus</taxon>
    </lineage>
</organism>
<protein>
    <submittedName>
        <fullName evidence="2">Uncharacterized protein</fullName>
    </submittedName>
</protein>
<gene>
    <name evidence="2" type="ORF">C8A04DRAFT_23807</name>
</gene>
<dbReference type="AlphaFoldDB" id="A0AAN6VB18"/>
<dbReference type="PANTHER" id="PTHR37332">
    <property type="entry name" value="EXPRESSED PROTEIN"/>
    <property type="match status" value="1"/>
</dbReference>
<feature type="region of interest" description="Disordered" evidence="1">
    <location>
        <begin position="363"/>
        <end position="382"/>
    </location>
</feature>
<comment type="caution">
    <text evidence="2">The sequence shown here is derived from an EMBL/GenBank/DDBJ whole genome shotgun (WGS) entry which is preliminary data.</text>
</comment>
<reference evidence="2" key="2">
    <citation type="submission" date="2023-05" db="EMBL/GenBank/DDBJ databases">
        <authorList>
            <consortium name="Lawrence Berkeley National Laboratory"/>
            <person name="Steindorff A."/>
            <person name="Hensen N."/>
            <person name="Bonometti L."/>
            <person name="Westerberg I."/>
            <person name="Brannstrom I.O."/>
            <person name="Guillou S."/>
            <person name="Cros-Aarteil S."/>
            <person name="Calhoun S."/>
            <person name="Haridas S."/>
            <person name="Kuo A."/>
            <person name="Mondo S."/>
            <person name="Pangilinan J."/>
            <person name="Riley R."/>
            <person name="Labutti K."/>
            <person name="Andreopoulos B."/>
            <person name="Lipzen A."/>
            <person name="Chen C."/>
            <person name="Yanf M."/>
            <person name="Daum C."/>
            <person name="Ng V."/>
            <person name="Clum A."/>
            <person name="Ohm R."/>
            <person name="Martin F."/>
            <person name="Silar P."/>
            <person name="Natvig D."/>
            <person name="Lalanne C."/>
            <person name="Gautier V."/>
            <person name="Ament-Velasquez S.L."/>
            <person name="Kruys A."/>
            <person name="Hutchinson M.I."/>
            <person name="Powell A.J."/>
            <person name="Barry K."/>
            <person name="Miller A.N."/>
            <person name="Grigoriev I.V."/>
            <person name="Debuchy R."/>
            <person name="Gladieux P."/>
            <person name="Thoren M.H."/>
            <person name="Johannesson H."/>
        </authorList>
    </citation>
    <scope>NUCLEOTIDE SEQUENCE</scope>
    <source>
        <strain evidence="2">CBS 141.50</strain>
    </source>
</reference>
<feature type="region of interest" description="Disordered" evidence="1">
    <location>
        <begin position="1"/>
        <end position="133"/>
    </location>
</feature>
<feature type="region of interest" description="Disordered" evidence="1">
    <location>
        <begin position="330"/>
        <end position="349"/>
    </location>
</feature>
<dbReference type="Proteomes" id="UP001302676">
    <property type="component" value="Unassembled WGS sequence"/>
</dbReference>
<evidence type="ECO:0000256" key="1">
    <source>
        <dbReference type="SAM" id="MobiDB-lite"/>
    </source>
</evidence>